<dbReference type="InterPro" id="IPR032629">
    <property type="entry name" value="DCB_dom"/>
</dbReference>
<dbReference type="CTD" id="9815557"/>
<evidence type="ECO:0000256" key="5">
    <source>
        <dbReference type="ARBA" id="ARBA00022927"/>
    </source>
</evidence>
<dbReference type="Pfam" id="PF12783">
    <property type="entry name" value="Sec7-like_HUS"/>
    <property type="match status" value="2"/>
</dbReference>
<dbReference type="SUPFAM" id="SSF48371">
    <property type="entry name" value="ARM repeat"/>
    <property type="match status" value="1"/>
</dbReference>
<dbReference type="InterPro" id="IPR032691">
    <property type="entry name" value="Mon2/Sec7/BIG1-like_HUS"/>
</dbReference>
<evidence type="ECO:0000256" key="7">
    <source>
        <dbReference type="ARBA" id="ARBA00023136"/>
    </source>
</evidence>
<evidence type="ECO:0000313" key="13">
    <source>
        <dbReference type="EMBL" id="KAF1757782.1"/>
    </source>
</evidence>
<dbReference type="CDD" id="cd11557">
    <property type="entry name" value="ST7"/>
    <property type="match status" value="1"/>
</dbReference>
<evidence type="ECO:0000256" key="6">
    <source>
        <dbReference type="ARBA" id="ARBA00022989"/>
    </source>
</evidence>
<comment type="caution">
    <text evidence="13">The sequence shown here is derived from an EMBL/GenBank/DDBJ whole genome shotgun (WGS) entry which is preliminary data.</text>
</comment>
<evidence type="ECO:0000256" key="8">
    <source>
        <dbReference type="ARBA" id="ARBA00040270"/>
    </source>
</evidence>
<evidence type="ECO:0000259" key="12">
    <source>
        <dbReference type="Pfam" id="PF16213"/>
    </source>
</evidence>
<dbReference type="KEGG" id="crq:GCK72_014238"/>
<accession>A0A6A5GTS3</accession>
<reference evidence="13 14" key="1">
    <citation type="submission" date="2019-12" db="EMBL/GenBank/DDBJ databases">
        <title>Chromosome-level assembly of the Caenorhabditis remanei genome.</title>
        <authorList>
            <person name="Teterina A.A."/>
            <person name="Willis J.H."/>
            <person name="Phillips P.C."/>
        </authorList>
    </citation>
    <scope>NUCLEOTIDE SEQUENCE [LARGE SCALE GENOMIC DNA]</scope>
    <source>
        <strain evidence="13 14">PX506</strain>
        <tissue evidence="13">Whole organism</tissue>
    </source>
</reference>
<feature type="transmembrane region" description="Helical" evidence="9">
    <location>
        <begin position="6"/>
        <end position="27"/>
    </location>
</feature>
<evidence type="ECO:0000259" key="11">
    <source>
        <dbReference type="Pfam" id="PF16206"/>
    </source>
</evidence>
<gene>
    <name evidence="13" type="ORF">GCK72_014238</name>
</gene>
<dbReference type="Pfam" id="PF16213">
    <property type="entry name" value="DCB"/>
    <property type="match status" value="1"/>
</dbReference>
<feature type="domain" description="Mon2/Sec7/BIG1-like HUS" evidence="10">
    <location>
        <begin position="769"/>
        <end position="843"/>
    </location>
</feature>
<feature type="domain" description="Mon2 C-terminal" evidence="11">
    <location>
        <begin position="1497"/>
        <end position="1656"/>
    </location>
</feature>
<feature type="domain" description="Mon2/Sec7/BIG1-like dimerisation and cyclophilin-binding" evidence="12">
    <location>
        <begin position="562"/>
        <end position="739"/>
    </location>
</feature>
<dbReference type="Proteomes" id="UP000483820">
    <property type="component" value="Chromosome IV"/>
</dbReference>
<feature type="domain" description="Mon2 C-terminal" evidence="11">
    <location>
        <begin position="1684"/>
        <end position="2149"/>
    </location>
</feature>
<evidence type="ECO:0000259" key="10">
    <source>
        <dbReference type="Pfam" id="PF12783"/>
    </source>
</evidence>
<dbReference type="InterPro" id="IPR007311">
    <property type="entry name" value="ST7"/>
</dbReference>
<dbReference type="EMBL" id="WUAV01000004">
    <property type="protein sequence ID" value="KAF1757782.1"/>
    <property type="molecule type" value="Genomic_DNA"/>
</dbReference>
<dbReference type="InterPro" id="IPR016024">
    <property type="entry name" value="ARM-type_fold"/>
</dbReference>
<evidence type="ECO:0000256" key="2">
    <source>
        <dbReference type="ARBA" id="ARBA00009751"/>
    </source>
</evidence>
<keyword evidence="3" id="KW-0813">Transport</keyword>
<keyword evidence="5" id="KW-0653">Protein transport</keyword>
<comment type="similarity">
    <text evidence="2">Belongs to the ST7 family.</text>
</comment>
<evidence type="ECO:0000313" key="14">
    <source>
        <dbReference type="Proteomes" id="UP000483820"/>
    </source>
</evidence>
<keyword evidence="4 9" id="KW-0812">Transmembrane</keyword>
<dbReference type="Pfam" id="PF16206">
    <property type="entry name" value="Mon2_C"/>
    <property type="match status" value="2"/>
</dbReference>
<keyword evidence="7 9" id="KW-0472">Membrane</keyword>
<dbReference type="GeneID" id="9815557"/>
<comment type="subcellular location">
    <subcellularLocation>
        <location evidence="1">Membrane</location>
        <topology evidence="1">Multi-pass membrane protein</topology>
    </subcellularLocation>
</comment>
<dbReference type="RefSeq" id="XP_053584968.1">
    <property type="nucleotide sequence ID" value="XM_053730196.1"/>
</dbReference>
<keyword evidence="6 9" id="KW-1133">Transmembrane helix</keyword>
<organism evidence="13 14">
    <name type="scientific">Caenorhabditis remanei</name>
    <name type="common">Caenorhabditis vulgaris</name>
    <dbReference type="NCBI Taxonomy" id="31234"/>
    <lineage>
        <taxon>Eukaryota</taxon>
        <taxon>Metazoa</taxon>
        <taxon>Ecdysozoa</taxon>
        <taxon>Nematoda</taxon>
        <taxon>Chromadorea</taxon>
        <taxon>Rhabditida</taxon>
        <taxon>Rhabditina</taxon>
        <taxon>Rhabditomorpha</taxon>
        <taxon>Rhabditoidea</taxon>
        <taxon>Rhabditidae</taxon>
        <taxon>Peloderinae</taxon>
        <taxon>Caenorhabditis</taxon>
    </lineage>
</organism>
<dbReference type="PANTHER" id="PTHR12745:SF6">
    <property type="entry name" value="PROTEIN ST7 HOMOLOG"/>
    <property type="match status" value="1"/>
</dbReference>
<proteinExistence type="inferred from homology"/>
<evidence type="ECO:0000256" key="1">
    <source>
        <dbReference type="ARBA" id="ARBA00004141"/>
    </source>
</evidence>
<dbReference type="PANTHER" id="PTHR12745">
    <property type="entry name" value="SUPPRESSION OF TUMORIGENICITY 7"/>
    <property type="match status" value="1"/>
</dbReference>
<dbReference type="Pfam" id="PF04184">
    <property type="entry name" value="ST7"/>
    <property type="match status" value="1"/>
</dbReference>
<dbReference type="GO" id="GO:0015031">
    <property type="term" value="P:protein transport"/>
    <property type="evidence" value="ECO:0007669"/>
    <property type="project" value="UniProtKB-KW"/>
</dbReference>
<sequence length="2177" mass="241960">MACSWTFLWLLWIGLVAVLLFALRGPLKITESLESGTNYILKEISTLSVVSATSYFNNLTPKFYVALTGTSSLVSGIILIFEWWYFKNNAGVEPGEEEGSDNEESLENTKTVPECKVWRNPMALFRAAEYNRFRKETKSEPLTYYDMNLSAQDHQSLFMCDEDQGRAEYEIMQVAWRERESEERIQTARAALGINSECASALVLLAEEDTETVAQAENVLRRALRAIETTLSSYSNNQIASYGQNGDAVRKRDLTIQTYIKRRLAMCARKQGRLREAIKGFRDLSRDQSLSTLLSVQDNLIEACLEVQAYADVQNLLVRYDGYGAPCSYELREPRSAAMSYTSALLKVRAVAENFRCATDPGVRRGLSSAEQTAIEALTRAMEFNPHVPPYLLEIRSMILPPEHFLKRGDSEALAYAFFHIQHWKRIDGALQLLAIVWKDFTPKVCKDKVTFSSQLESADRELLPAWHEQSVFPKSEGTVLMLVQTFMCLATCLFFVFNHQLSASSNDYVRTISTIGMQVYESSMHTFSQWAPGNIIPYLASKQVIRSERNFLDMSINAVDSKKLVEALLGDLRLLSQEAKKKQNHVKEAAETGVVRIRNISTASVGDTVLITNLRAACTELLHPLVLACETRHTRLVQIALQGIQRLVQHRILSGNGATNVTNELWALVEAECEELRVLQTVPPLVSSELVVTGNTLAKCIVMCFRLHFAKDPIVINAASAAVRQLVSTVFERVIQEDGIFSSELTVVNPSGGRPSPRAAPPTLRPCAADAYMLFKDLCLLINGEAPIWLVGIQEMTRTLGLELLESLLKGYPSVFIRHTEFGDLLKDDVCPLIIRLFSPNVKAMHISSQHPSSRMSNSSISSYPPTVSHERQSFPISMRLVRIVTLIVQFYQNILHTECEIFISTLLKFVDGDRKGWQRPLALESLHRIVSSTDLVKWMTESFDCRPNSTHVLEQVAIGLSTVVQQSLVCTTFSSDQENELERSQEDGGPGFLTKGLWVPYVEHLTSKKTILLDSLDRMDAVAIPEGYVLSRCCVALCDMTQAVYAAIDKLCIPDENSESGSSEANLEIAKVAYANTQPSILAAIGSLLATSTDEIVSDQLLCCLSTLISAGCRVEADADLHRSVYVLAIMSLPSPSYLNQFAGIPPPSPVSKREVPISEQVFDLESWPSTAQVTASGPPCPCPVVSTDLWNKQVLLTSKNLQAARTFIASITTHIKELNDLWYLCMATCEHLSWLLAMRPTQVGQFERETRDDHSNGPTVVTNAALGDIGMLSSLMDKVAPAIAALPNDQFLLVVDALIRLSDESLAVAATGRESSLFPLAVLYRVCSLSLSRINVFWGKVSNHFIKVCNHTSVSMRDWAAVALTSLAKHAVKSKTSMDPKSQQEMVIASLLALCSIPHIQVRRRQLDCVMSLMQTDGSFLLSTSWPNVIQIISAIIDNDTGCELSLVRQGYLGLRLVSSDFLQSIPFDCISGLWTISDFVYRKMEAVGSDASEVVWMVLYTCLSESCVDSRFAVRKSACQTLLQTVTAHGHALRAPAWHNVIWQIMIPLLDKVRSQTRCASTEKSNGELIMHHSRDTEQKQWTETCIHTLSAISKIFNSQRKSLLALNDFGAVWEAFLGYLDWAACYENAELSLSAIRSYQEVLLGKISSQTLNVNSHEKSNGSESTIDAVTPELPQPQWVESWKVWLRISRGLARQGCAAVANSVNAETKSTSSTPRMNSSTSSLTSLAPGVYVPGPSHLTAILHIFPPLFDKVAKSITIDDLKYESLPAVLESMMNVPIPSEQAPFVLPSSSTHLTPTQEALLEAVKIVFVECTISGTILRAAIPDQIRLLLKFASMATQRISPNKVAPGGQKSYREYALTTIVPFSEYSLRIAIEFFTSTSQYPDVANSLIAIDIIKFLGEPLYMKYTCISPSTWKLAASSLMSVLRTSIPYARQNPEVFRGLWSTICDTMERWLFTPNKSNRLAADERKRDELMECQAIEIIRSEMLAYASRLPQEDVQRLISLLHRGSISQIDSTDVLASDSHTQRNELAKACFDALLMSTDGAQADTEEEDTRGILGNVAVTSLLQRCTQVMSDFCKDWSAAGDLRLPRSRILEIISALQAIDSLIARLARDPRMTELYSQLVSLFPSVVDVMPCCHADAQLEQQLIKTIKSYQTLFLLQNIPQSTV</sequence>
<name>A0A6A5GTS3_CAERE</name>
<evidence type="ECO:0000256" key="3">
    <source>
        <dbReference type="ARBA" id="ARBA00022448"/>
    </source>
</evidence>
<feature type="transmembrane region" description="Helical" evidence="9">
    <location>
        <begin position="63"/>
        <end position="86"/>
    </location>
</feature>
<feature type="domain" description="Mon2/Sec7/BIG1-like HUS" evidence="10">
    <location>
        <begin position="872"/>
        <end position="954"/>
    </location>
</feature>
<dbReference type="GO" id="GO:0016020">
    <property type="term" value="C:membrane"/>
    <property type="evidence" value="ECO:0007669"/>
    <property type="project" value="UniProtKB-SubCell"/>
</dbReference>
<protein>
    <recommendedName>
        <fullName evidence="8">Protein ST7 homolog</fullName>
    </recommendedName>
</protein>
<evidence type="ECO:0000256" key="9">
    <source>
        <dbReference type="SAM" id="Phobius"/>
    </source>
</evidence>
<evidence type="ECO:0000256" key="4">
    <source>
        <dbReference type="ARBA" id="ARBA00022692"/>
    </source>
</evidence>
<dbReference type="InterPro" id="IPR032817">
    <property type="entry name" value="Mon2_C"/>
</dbReference>